<keyword evidence="6" id="KW-1185">Reference proteome</keyword>
<gene>
    <name evidence="5" type="ORF">LTR77_007606</name>
</gene>
<evidence type="ECO:0000313" key="5">
    <source>
        <dbReference type="EMBL" id="KAK5166877.1"/>
    </source>
</evidence>
<dbReference type="GeneID" id="89928942"/>
<evidence type="ECO:0000256" key="1">
    <source>
        <dbReference type="ARBA" id="ARBA00038473"/>
    </source>
</evidence>
<comment type="similarity">
    <text evidence="1">Belongs to the beta-lactamase family.</text>
</comment>
<dbReference type="InterPro" id="IPR001466">
    <property type="entry name" value="Beta-lactam-related"/>
</dbReference>
<feature type="domain" description="Beta-lactamase-related" evidence="3">
    <location>
        <begin position="92"/>
        <end position="389"/>
    </location>
</feature>
<sequence>MRKTAFLLASLISSTLSTCFDPSPAFPVPQWHNGAKDKHLASAFNSLRTKLDTFISNPKYSAASFSIELTSQTSSLFSHFHTAPERNATRPGTPKVDGDSLYRIASITKTFTTLGLLYQAEAGTLNLDDPVSDYIPELTGQIPFHDITLRALASQLSGIPRDFAQSDILLEIPDPTFIGLPPADKKNLIRCDEYADYDPPCNATDLVKWLNHHAPLFAPNAESTYSNLNFELLGLVLERVTNMTYEEYMQTSIFTPLKMSLTTISTPNDTHAVLPVGDNYWDVDEGIQNPTGAIYSSTTDMSTYLRYILTHYNALATGINWFQPASFATGLGSFYGMPWEIFRTDRILPESRRPVTFVTKSGGLPGYVSRVSLMPEYGLGVTILVACNEHCGEVLDRLQEVVTVEVVRAAEESVWEGLGVGYDGVYEAVDRELNSSIELVSSSGTGIVMNSFVSNGTDVLAEVVPKFWADPRKSWRLQLVPTLLYKDEKEQAGEIWRILAMYERKEGKGRDVWDDFCITDIDTAKYAGLPVNEVVFWHEEGVMELPAWKVTMKQSTEPKNDERFVVQQ</sequence>
<evidence type="ECO:0000313" key="6">
    <source>
        <dbReference type="Proteomes" id="UP001337655"/>
    </source>
</evidence>
<protein>
    <recommendedName>
        <fullName evidence="7">Beta-lactamase-related domain-containing protein</fullName>
    </recommendedName>
</protein>
<evidence type="ECO:0000259" key="3">
    <source>
        <dbReference type="Pfam" id="PF00144"/>
    </source>
</evidence>
<name>A0AAV9P2I1_9PEZI</name>
<evidence type="ECO:0008006" key="7">
    <source>
        <dbReference type="Google" id="ProtNLM"/>
    </source>
</evidence>
<comment type="caution">
    <text evidence="5">The sequence shown here is derived from an EMBL/GenBank/DDBJ whole genome shotgun (WGS) entry which is preliminary data.</text>
</comment>
<organism evidence="5 6">
    <name type="scientific">Saxophila tyrrhenica</name>
    <dbReference type="NCBI Taxonomy" id="1690608"/>
    <lineage>
        <taxon>Eukaryota</taxon>
        <taxon>Fungi</taxon>
        <taxon>Dikarya</taxon>
        <taxon>Ascomycota</taxon>
        <taxon>Pezizomycotina</taxon>
        <taxon>Dothideomycetes</taxon>
        <taxon>Dothideomycetidae</taxon>
        <taxon>Mycosphaerellales</taxon>
        <taxon>Extremaceae</taxon>
        <taxon>Saxophila</taxon>
    </lineage>
</organism>
<dbReference type="EMBL" id="JAVRRT010000012">
    <property type="protein sequence ID" value="KAK5166877.1"/>
    <property type="molecule type" value="Genomic_DNA"/>
</dbReference>
<dbReference type="InterPro" id="IPR051478">
    <property type="entry name" value="Beta-lactamase-like_AB/R"/>
</dbReference>
<dbReference type="InterPro" id="IPR058664">
    <property type="entry name" value="ARB_00930-like_C"/>
</dbReference>
<feature type="domain" description="Beta-lactamase-like ARB-00930-like C-terminal" evidence="4">
    <location>
        <begin position="422"/>
        <end position="554"/>
    </location>
</feature>
<dbReference type="AlphaFoldDB" id="A0AAV9P2I1"/>
<dbReference type="RefSeq" id="XP_064656685.1">
    <property type="nucleotide sequence ID" value="XM_064804843.1"/>
</dbReference>
<keyword evidence="2" id="KW-0732">Signal</keyword>
<evidence type="ECO:0000256" key="2">
    <source>
        <dbReference type="SAM" id="SignalP"/>
    </source>
</evidence>
<feature type="signal peptide" evidence="2">
    <location>
        <begin position="1"/>
        <end position="17"/>
    </location>
</feature>
<dbReference type="PANTHER" id="PTHR22935">
    <property type="entry name" value="PENICILLIN-BINDING PROTEIN"/>
    <property type="match status" value="1"/>
</dbReference>
<dbReference type="Gene3D" id="3.40.710.10">
    <property type="entry name" value="DD-peptidase/beta-lactamase superfamily"/>
    <property type="match status" value="1"/>
</dbReference>
<accession>A0AAV9P2I1</accession>
<dbReference type="Proteomes" id="UP001337655">
    <property type="component" value="Unassembled WGS sequence"/>
</dbReference>
<evidence type="ECO:0000259" key="4">
    <source>
        <dbReference type="Pfam" id="PF26335"/>
    </source>
</evidence>
<dbReference type="PANTHER" id="PTHR22935:SF95">
    <property type="entry name" value="BETA-LACTAMASE-LIKE 1-RELATED"/>
    <property type="match status" value="1"/>
</dbReference>
<feature type="chain" id="PRO_5043496991" description="Beta-lactamase-related domain-containing protein" evidence="2">
    <location>
        <begin position="18"/>
        <end position="568"/>
    </location>
</feature>
<dbReference type="SUPFAM" id="SSF56601">
    <property type="entry name" value="beta-lactamase/transpeptidase-like"/>
    <property type="match status" value="1"/>
</dbReference>
<dbReference type="Pfam" id="PF26335">
    <property type="entry name" value="ARB_00930_C"/>
    <property type="match status" value="1"/>
</dbReference>
<dbReference type="Pfam" id="PF00144">
    <property type="entry name" value="Beta-lactamase"/>
    <property type="match status" value="1"/>
</dbReference>
<proteinExistence type="inferred from homology"/>
<dbReference type="InterPro" id="IPR012338">
    <property type="entry name" value="Beta-lactam/transpept-like"/>
</dbReference>
<reference evidence="5 6" key="1">
    <citation type="submission" date="2023-08" db="EMBL/GenBank/DDBJ databases">
        <title>Black Yeasts Isolated from many extreme environments.</title>
        <authorList>
            <person name="Coleine C."/>
            <person name="Stajich J.E."/>
            <person name="Selbmann L."/>
        </authorList>
    </citation>
    <scope>NUCLEOTIDE SEQUENCE [LARGE SCALE GENOMIC DNA]</scope>
    <source>
        <strain evidence="5 6">CCFEE 5935</strain>
    </source>
</reference>